<feature type="compositionally biased region" description="Polar residues" evidence="1">
    <location>
        <begin position="26"/>
        <end position="44"/>
    </location>
</feature>
<feature type="compositionally biased region" description="Low complexity" evidence="1">
    <location>
        <begin position="53"/>
        <end position="70"/>
    </location>
</feature>
<dbReference type="Proteomes" id="UP001221142">
    <property type="component" value="Unassembled WGS sequence"/>
</dbReference>
<keyword evidence="3" id="KW-1185">Reference proteome</keyword>
<dbReference type="EMBL" id="JARKIF010000005">
    <property type="protein sequence ID" value="KAJ7638390.1"/>
    <property type="molecule type" value="Genomic_DNA"/>
</dbReference>
<evidence type="ECO:0000313" key="3">
    <source>
        <dbReference type="Proteomes" id="UP001221142"/>
    </source>
</evidence>
<accession>A0AAD7C3T5</accession>
<sequence length="144" mass="15007">MFVLRPVPTYGYKGQHSQDRSRKPSDTASVSTLTGASPQSSLRRTSMAMPHMATSKRSSATASSISVSATMPSIGRTGASGGFLSRMWGAARGEKPSGLAESQSDGMPSHHGQSAFKRLVLVHSRSHLPGVGRGAPVADASLQV</sequence>
<gene>
    <name evidence="2" type="ORF">FB45DRAFT_902694</name>
</gene>
<name>A0AAD7C3T5_9AGAR</name>
<evidence type="ECO:0000313" key="2">
    <source>
        <dbReference type="EMBL" id="KAJ7638390.1"/>
    </source>
</evidence>
<evidence type="ECO:0000256" key="1">
    <source>
        <dbReference type="SAM" id="MobiDB-lite"/>
    </source>
</evidence>
<organism evidence="2 3">
    <name type="scientific">Roridomyces roridus</name>
    <dbReference type="NCBI Taxonomy" id="1738132"/>
    <lineage>
        <taxon>Eukaryota</taxon>
        <taxon>Fungi</taxon>
        <taxon>Dikarya</taxon>
        <taxon>Basidiomycota</taxon>
        <taxon>Agaricomycotina</taxon>
        <taxon>Agaricomycetes</taxon>
        <taxon>Agaricomycetidae</taxon>
        <taxon>Agaricales</taxon>
        <taxon>Marasmiineae</taxon>
        <taxon>Mycenaceae</taxon>
        <taxon>Roridomyces</taxon>
    </lineage>
</organism>
<dbReference type="AlphaFoldDB" id="A0AAD7C3T5"/>
<proteinExistence type="predicted"/>
<protein>
    <submittedName>
        <fullName evidence="2">Uncharacterized protein</fullName>
    </submittedName>
</protein>
<reference evidence="2" key="1">
    <citation type="submission" date="2023-03" db="EMBL/GenBank/DDBJ databases">
        <title>Massive genome expansion in bonnet fungi (Mycena s.s.) driven by repeated elements and novel gene families across ecological guilds.</title>
        <authorList>
            <consortium name="Lawrence Berkeley National Laboratory"/>
            <person name="Harder C.B."/>
            <person name="Miyauchi S."/>
            <person name="Viragh M."/>
            <person name="Kuo A."/>
            <person name="Thoen E."/>
            <person name="Andreopoulos B."/>
            <person name="Lu D."/>
            <person name="Skrede I."/>
            <person name="Drula E."/>
            <person name="Henrissat B."/>
            <person name="Morin E."/>
            <person name="Kohler A."/>
            <person name="Barry K."/>
            <person name="LaButti K."/>
            <person name="Morin E."/>
            <person name="Salamov A."/>
            <person name="Lipzen A."/>
            <person name="Mereny Z."/>
            <person name="Hegedus B."/>
            <person name="Baldrian P."/>
            <person name="Stursova M."/>
            <person name="Weitz H."/>
            <person name="Taylor A."/>
            <person name="Grigoriev I.V."/>
            <person name="Nagy L.G."/>
            <person name="Martin F."/>
            <person name="Kauserud H."/>
        </authorList>
    </citation>
    <scope>NUCLEOTIDE SEQUENCE</scope>
    <source>
        <strain evidence="2">9284</strain>
    </source>
</reference>
<feature type="compositionally biased region" description="Basic and acidic residues" evidence="1">
    <location>
        <begin position="16"/>
        <end position="25"/>
    </location>
</feature>
<comment type="caution">
    <text evidence="2">The sequence shown here is derived from an EMBL/GenBank/DDBJ whole genome shotgun (WGS) entry which is preliminary data.</text>
</comment>
<feature type="region of interest" description="Disordered" evidence="1">
    <location>
        <begin position="1"/>
        <end position="113"/>
    </location>
</feature>